<organism evidence="2 3">
    <name type="scientific">Acanthamoeba castellanii (strain ATCC 30010 / Neff)</name>
    <dbReference type="NCBI Taxonomy" id="1257118"/>
    <lineage>
        <taxon>Eukaryota</taxon>
        <taxon>Amoebozoa</taxon>
        <taxon>Discosea</taxon>
        <taxon>Longamoebia</taxon>
        <taxon>Centramoebida</taxon>
        <taxon>Acanthamoebidae</taxon>
        <taxon>Acanthamoeba</taxon>
    </lineage>
</organism>
<dbReference type="AlphaFoldDB" id="L8HAI4"/>
<dbReference type="RefSeq" id="XP_004345980.1">
    <property type="nucleotide sequence ID" value="XM_004345930.1"/>
</dbReference>
<dbReference type="Proteomes" id="UP000011083">
    <property type="component" value="Unassembled WGS sequence"/>
</dbReference>
<keyword evidence="1" id="KW-0732">Signal</keyword>
<reference evidence="2 3" key="1">
    <citation type="journal article" date="2013" name="Genome Biol.">
        <title>Genome of Acanthamoeba castellanii highlights extensive lateral gene transfer and early evolution of tyrosine kinase signaling.</title>
        <authorList>
            <person name="Clarke M."/>
            <person name="Lohan A.J."/>
            <person name="Liu B."/>
            <person name="Lagkouvardos I."/>
            <person name="Roy S."/>
            <person name="Zafar N."/>
            <person name="Bertelli C."/>
            <person name="Schilde C."/>
            <person name="Kianianmomeni A."/>
            <person name="Burglin T.R."/>
            <person name="Frech C."/>
            <person name="Turcotte B."/>
            <person name="Kopec K.O."/>
            <person name="Synnott J.M."/>
            <person name="Choo C."/>
            <person name="Paponov I."/>
            <person name="Finkler A."/>
            <person name="Soon Heng Tan C."/>
            <person name="Hutchins A.P."/>
            <person name="Weinmeier T."/>
            <person name="Rattei T."/>
            <person name="Chu J.S."/>
            <person name="Gimenez G."/>
            <person name="Irimia M."/>
            <person name="Rigden D.J."/>
            <person name="Fitzpatrick D.A."/>
            <person name="Lorenzo-Morales J."/>
            <person name="Bateman A."/>
            <person name="Chiu C.H."/>
            <person name="Tang P."/>
            <person name="Hegemann P."/>
            <person name="Fromm H."/>
            <person name="Raoult D."/>
            <person name="Greub G."/>
            <person name="Miranda-Saavedra D."/>
            <person name="Chen N."/>
            <person name="Nash P."/>
            <person name="Ginger M.L."/>
            <person name="Horn M."/>
            <person name="Schaap P."/>
            <person name="Caler L."/>
            <person name="Loftus B."/>
        </authorList>
    </citation>
    <scope>NUCLEOTIDE SEQUENCE [LARGE SCALE GENOMIC DNA]</scope>
    <source>
        <strain evidence="2 3">Neff</strain>
    </source>
</reference>
<keyword evidence="3" id="KW-1185">Reference proteome</keyword>
<protein>
    <submittedName>
        <fullName evidence="2">Uncharacterized protein</fullName>
    </submittedName>
</protein>
<feature type="signal peptide" evidence="1">
    <location>
        <begin position="1"/>
        <end position="37"/>
    </location>
</feature>
<dbReference type="EMBL" id="KB007904">
    <property type="protein sequence ID" value="ELR21436.1"/>
    <property type="molecule type" value="Genomic_DNA"/>
</dbReference>
<dbReference type="KEGG" id="acan:ACA1_183720"/>
<sequence length="185" mass="20576">MAQKKATTHRGLGLGVAALGALVVVVALLSMPEGASGEELWTRWGDRALTTCLKLIKGRPGRAKLEVVCDNYQEVVEEEMKMMAINAGAALGNKEAEDNVKFTTELSVRLERAPYRADGDQILADSARHFIEEGITSPKKMKQYFFTQFAQWLMNAAVDNGKSLKSMPVYPNMDDLERRMHKDDL</sequence>
<name>L8HAI4_ACACF</name>
<evidence type="ECO:0000313" key="3">
    <source>
        <dbReference type="Proteomes" id="UP000011083"/>
    </source>
</evidence>
<dbReference type="VEuPathDB" id="AmoebaDB:ACA1_183720"/>
<feature type="chain" id="PRO_5003990259" evidence="1">
    <location>
        <begin position="38"/>
        <end position="185"/>
    </location>
</feature>
<evidence type="ECO:0000256" key="1">
    <source>
        <dbReference type="SAM" id="SignalP"/>
    </source>
</evidence>
<proteinExistence type="predicted"/>
<accession>L8HAI4</accession>
<evidence type="ECO:0000313" key="2">
    <source>
        <dbReference type="EMBL" id="ELR21436.1"/>
    </source>
</evidence>
<gene>
    <name evidence="2" type="ORF">ACA1_183720</name>
</gene>
<dbReference type="GeneID" id="14922330"/>